<proteinExistence type="predicted"/>
<evidence type="ECO:0000256" key="1">
    <source>
        <dbReference type="SAM" id="MobiDB-lite"/>
    </source>
</evidence>
<evidence type="ECO:0000313" key="3">
    <source>
        <dbReference type="Proteomes" id="UP000238762"/>
    </source>
</evidence>
<dbReference type="EMBL" id="PVWJ01000151">
    <property type="protein sequence ID" value="PSB00884.1"/>
    <property type="molecule type" value="Genomic_DNA"/>
</dbReference>
<feature type="region of interest" description="Disordered" evidence="1">
    <location>
        <begin position="40"/>
        <end position="64"/>
    </location>
</feature>
<comment type="caution">
    <text evidence="2">The sequence shown here is derived from an EMBL/GenBank/DDBJ whole genome shotgun (WGS) entry which is preliminary data.</text>
</comment>
<evidence type="ECO:0000313" key="2">
    <source>
        <dbReference type="EMBL" id="PSB00884.1"/>
    </source>
</evidence>
<reference evidence="2 3" key="2">
    <citation type="submission" date="2018-03" db="EMBL/GenBank/DDBJ databases">
        <title>The ancient ancestry and fast evolution of plastids.</title>
        <authorList>
            <person name="Moore K.R."/>
            <person name="Magnabosco C."/>
            <person name="Momper L."/>
            <person name="Gold D.A."/>
            <person name="Bosak T."/>
            <person name="Fournier G.P."/>
        </authorList>
    </citation>
    <scope>NUCLEOTIDE SEQUENCE [LARGE SCALE GENOMIC DNA]</scope>
    <source>
        <strain evidence="2 3">CCAP 1448/3</strain>
    </source>
</reference>
<dbReference type="Proteomes" id="UP000238762">
    <property type="component" value="Unassembled WGS sequence"/>
</dbReference>
<name>A0A2T1BY65_9CYAN</name>
<keyword evidence="3" id="KW-1185">Reference proteome</keyword>
<accession>A0A2T1BY65</accession>
<gene>
    <name evidence="2" type="ORF">C7B64_21220</name>
</gene>
<reference evidence="2 3" key="1">
    <citation type="submission" date="2018-02" db="EMBL/GenBank/DDBJ databases">
        <authorList>
            <person name="Cohen D.B."/>
            <person name="Kent A.D."/>
        </authorList>
    </citation>
    <scope>NUCLEOTIDE SEQUENCE [LARGE SCALE GENOMIC DNA]</scope>
    <source>
        <strain evidence="2 3">CCAP 1448/3</strain>
    </source>
</reference>
<sequence>MKQLPNEKALMELVEMGKGLEEQTRKVYEMAEAFAQKWSSASIAGDANRPEKKELEQISTGKVE</sequence>
<organism evidence="2 3">
    <name type="scientific">Merismopedia glauca CCAP 1448/3</name>
    <dbReference type="NCBI Taxonomy" id="1296344"/>
    <lineage>
        <taxon>Bacteria</taxon>
        <taxon>Bacillati</taxon>
        <taxon>Cyanobacteriota</taxon>
        <taxon>Cyanophyceae</taxon>
        <taxon>Synechococcales</taxon>
        <taxon>Merismopediaceae</taxon>
        <taxon>Merismopedia</taxon>
    </lineage>
</organism>
<dbReference type="RefSeq" id="WP_106291136.1">
    <property type="nucleotide sequence ID" value="NZ_CAWNTC010000189.1"/>
</dbReference>
<dbReference type="AlphaFoldDB" id="A0A2T1BY65"/>
<protein>
    <submittedName>
        <fullName evidence="2">Uncharacterized protein</fullName>
    </submittedName>
</protein>